<sequence length="498" mass="56138">MKLFLASSLFLLTSTTAAASFTNPTSNYNRCLTDRESSSLAEALDNGESTIDLFPSKSSSDQSSYWDIEYHNVYKLLRNKEVNTTYLLYQCGLNEVPTIDEPVDGTFPVPFEGGLVVTETTQVPNIEIMNRRHQIVAFAVSENLISSPCLSQEIIPAGKEDGSITFLPLYNDSALESYMKEYQGQYDTILVFGGAWDENPRMENKIVISSVGESPMLAEEQGRDVNQAIFEWLEVYGALFNEERMASEVVEETKARYDCHTANAAAVAQERRALAAAEGREERTRPIVLWAYHMQDYNGDDIGWDVGECPNYYCTYAEHCQVELLNSTEGSVDYWGYAYMSDDEFLEFGKDADVWIYPSSNWNTLVSQKADYLSQFKSVANMEVYDYQMSGESAWFEQRLAEYDTVLLDFCETAERDIDPMHERKWFRNVYIEGVGNLGMCTDADASYESRATECVELTGEPSSTESSDLSGGSTIRSASWSLLMFCVGYLYVTSIVC</sequence>
<gene>
    <name evidence="2" type="ORF">ACHAWO_009265</name>
</gene>
<feature type="chain" id="PRO_5044816375" evidence="1">
    <location>
        <begin position="20"/>
        <end position="498"/>
    </location>
</feature>
<keyword evidence="1" id="KW-0732">Signal</keyword>
<feature type="signal peptide" evidence="1">
    <location>
        <begin position="1"/>
        <end position="19"/>
    </location>
</feature>
<organism evidence="2 3">
    <name type="scientific">Cyclotella atomus</name>
    <dbReference type="NCBI Taxonomy" id="382360"/>
    <lineage>
        <taxon>Eukaryota</taxon>
        <taxon>Sar</taxon>
        <taxon>Stramenopiles</taxon>
        <taxon>Ochrophyta</taxon>
        <taxon>Bacillariophyta</taxon>
        <taxon>Coscinodiscophyceae</taxon>
        <taxon>Thalassiosirophycidae</taxon>
        <taxon>Stephanodiscales</taxon>
        <taxon>Stephanodiscaceae</taxon>
        <taxon>Cyclotella</taxon>
    </lineage>
</organism>
<protein>
    <submittedName>
        <fullName evidence="2">Uncharacterized protein</fullName>
    </submittedName>
</protein>
<evidence type="ECO:0000313" key="3">
    <source>
        <dbReference type="Proteomes" id="UP001530400"/>
    </source>
</evidence>
<dbReference type="AlphaFoldDB" id="A0ABD3Q463"/>
<comment type="caution">
    <text evidence="2">The sequence shown here is derived from an EMBL/GenBank/DDBJ whole genome shotgun (WGS) entry which is preliminary data.</text>
</comment>
<evidence type="ECO:0000313" key="2">
    <source>
        <dbReference type="EMBL" id="KAL3795102.1"/>
    </source>
</evidence>
<accession>A0ABD3Q463</accession>
<keyword evidence="3" id="KW-1185">Reference proteome</keyword>
<dbReference type="Proteomes" id="UP001530400">
    <property type="component" value="Unassembled WGS sequence"/>
</dbReference>
<reference evidence="2 3" key="1">
    <citation type="submission" date="2024-10" db="EMBL/GenBank/DDBJ databases">
        <title>Updated reference genomes for cyclostephanoid diatoms.</title>
        <authorList>
            <person name="Roberts W.R."/>
            <person name="Alverson A.J."/>
        </authorList>
    </citation>
    <scope>NUCLEOTIDE SEQUENCE [LARGE SCALE GENOMIC DNA]</scope>
    <source>
        <strain evidence="2 3">AJA010-31</strain>
    </source>
</reference>
<evidence type="ECO:0000256" key="1">
    <source>
        <dbReference type="SAM" id="SignalP"/>
    </source>
</evidence>
<name>A0ABD3Q463_9STRA</name>
<proteinExistence type="predicted"/>
<dbReference type="EMBL" id="JALLPJ020000334">
    <property type="protein sequence ID" value="KAL3795102.1"/>
    <property type="molecule type" value="Genomic_DNA"/>
</dbReference>